<proteinExistence type="predicted"/>
<reference evidence="1 2" key="1">
    <citation type="journal article" date="2019" name="Front. Microbiol.">
        <title>Ammonia Oxidation by the Arctic Terrestrial Thaumarchaeote Candidatus Nitrosocosmicus arcticus Is Stimulated by Increasing Temperatures.</title>
        <authorList>
            <person name="Alves R.J.E."/>
            <person name="Kerou M."/>
            <person name="Zappe A."/>
            <person name="Bittner R."/>
            <person name="Abby S.S."/>
            <person name="Schmidt H.A."/>
            <person name="Pfeifer K."/>
            <person name="Schleper C."/>
        </authorList>
    </citation>
    <scope>NUCLEOTIDE SEQUENCE [LARGE SCALE GENOMIC DNA]</scope>
    <source>
        <strain evidence="1 2">Kfb</strain>
    </source>
</reference>
<accession>A0A557SXJ4</accession>
<comment type="caution">
    <text evidence="1">The sequence shown here is derived from an EMBL/GenBank/DDBJ whole genome shotgun (WGS) entry which is preliminary data.</text>
</comment>
<dbReference type="EMBL" id="VOAH01000003">
    <property type="protein sequence ID" value="TVP41327.1"/>
    <property type="molecule type" value="Genomic_DNA"/>
</dbReference>
<dbReference type="OrthoDB" id="9319at2157"/>
<dbReference type="RefSeq" id="WP_144728735.1">
    <property type="nucleotide sequence ID" value="NZ_ML675579.1"/>
</dbReference>
<dbReference type="Proteomes" id="UP000315289">
    <property type="component" value="Unassembled WGS sequence"/>
</dbReference>
<evidence type="ECO:0000313" key="1">
    <source>
        <dbReference type="EMBL" id="TVP41327.1"/>
    </source>
</evidence>
<sequence length="150" mass="17154">MTFTLLVGNNFISNSPRSLRYNEKTLFKLDQISNSHNPSISINIVDVNNKTIIEVEENVCKYCSPDLIIKKSDLEHVLIVDKTGEIVFESRILDKKTILVSGIFYIDDLKLTITQNYIILPTQKWIMHDKVDANNKDINITNEGIRVSSL</sequence>
<evidence type="ECO:0000313" key="2">
    <source>
        <dbReference type="Proteomes" id="UP000315289"/>
    </source>
</evidence>
<organism evidence="1 2">
    <name type="scientific">Candidatus Nitrosocosmicus arcticus</name>
    <dbReference type="NCBI Taxonomy" id="2035267"/>
    <lineage>
        <taxon>Archaea</taxon>
        <taxon>Nitrososphaerota</taxon>
        <taxon>Nitrososphaeria</taxon>
        <taxon>Nitrososphaerales</taxon>
        <taxon>Nitrososphaeraceae</taxon>
        <taxon>Candidatus Nitrosocosmicus</taxon>
    </lineage>
</organism>
<keyword evidence="2" id="KW-1185">Reference proteome</keyword>
<protein>
    <submittedName>
        <fullName evidence="1">Uncharacterized protein</fullName>
    </submittedName>
</protein>
<name>A0A557SXJ4_9ARCH</name>
<gene>
    <name evidence="1" type="ORF">NARC_30041</name>
</gene>
<dbReference type="AlphaFoldDB" id="A0A557SXJ4"/>